<dbReference type="RefSeq" id="WP_173222084.1">
    <property type="nucleotide sequence ID" value="NZ_CP048104.1"/>
</dbReference>
<dbReference type="Gene3D" id="1.20.1250.20">
    <property type="entry name" value="MFS general substrate transporter like domains"/>
    <property type="match status" value="2"/>
</dbReference>
<dbReference type="PROSITE" id="PS50850">
    <property type="entry name" value="MFS"/>
    <property type="match status" value="1"/>
</dbReference>
<reference evidence="8 9" key="1">
    <citation type="submission" date="2020-01" db="EMBL/GenBank/DDBJ databases">
        <authorList>
            <person name="Gulvik C.A."/>
            <person name="Batra D.G."/>
        </authorList>
    </citation>
    <scope>NUCLEOTIDE SEQUENCE [LARGE SCALE GENOMIC DNA]</scope>
    <source>
        <strain evidence="8 9">W9323</strain>
    </source>
</reference>
<feature type="domain" description="Major facilitator superfamily (MFS) profile" evidence="7">
    <location>
        <begin position="1"/>
        <end position="402"/>
    </location>
</feature>
<evidence type="ECO:0000313" key="9">
    <source>
        <dbReference type="Proteomes" id="UP000503088"/>
    </source>
</evidence>
<feature type="transmembrane region" description="Helical" evidence="6">
    <location>
        <begin position="168"/>
        <end position="190"/>
    </location>
</feature>
<organism evidence="8 9">
    <name type="scientific">Kroppenstedtia pulmonis</name>
    <dbReference type="NCBI Taxonomy" id="1380685"/>
    <lineage>
        <taxon>Bacteria</taxon>
        <taxon>Bacillati</taxon>
        <taxon>Bacillota</taxon>
        <taxon>Bacilli</taxon>
        <taxon>Bacillales</taxon>
        <taxon>Thermoactinomycetaceae</taxon>
        <taxon>Kroppenstedtia</taxon>
    </lineage>
</organism>
<dbReference type="InterPro" id="IPR052952">
    <property type="entry name" value="MFS-Transporter"/>
</dbReference>
<dbReference type="Pfam" id="PF07690">
    <property type="entry name" value="MFS_1"/>
    <property type="match status" value="1"/>
</dbReference>
<feature type="transmembrane region" description="Helical" evidence="6">
    <location>
        <begin position="313"/>
        <end position="339"/>
    </location>
</feature>
<feature type="transmembrane region" description="Helical" evidence="6">
    <location>
        <begin position="103"/>
        <end position="120"/>
    </location>
</feature>
<sequence length="411" mass="45605">MGLLTSPYEKNFRWVVLGLATWAQASATFVTYGVGPLAAIWQQIFSLSQTQVGLLISVVNIGPLLSMLMIGQALDRYGERWIVGIGSLLLGLTMGFTSLISSYGALLFILFFVGIHYGTAQPGGSKIVVKWFDTTQRGLAMGIRQAGIPIGGAMAGWIIPFLSTRYDWSIAVICQAVLSILGGLLFLSIYRDPATENKQSTNKYNLVVELKRLLKQKELYPLLFTGFILISLQMILVAHLMIFLKNMMLNVTFITAGQMLSICLLFGMVGRITLAWLSDTVWKGDRVQPLLLTIWSVVLGLLVLVSLPQVTPIWVLFILCAWLGFFGIGWYSLFIIQVAEKSRHNSIGLTVSYALTLNQVAIIVAPFLFGLLVDLQRSYFWSWILLAVLLSVSGIWLWNDKRSNMSKSVSS</sequence>
<keyword evidence="9" id="KW-1185">Reference proteome</keyword>
<keyword evidence="5 6" id="KW-0472">Membrane</keyword>
<evidence type="ECO:0000256" key="2">
    <source>
        <dbReference type="ARBA" id="ARBA00022448"/>
    </source>
</evidence>
<proteinExistence type="predicted"/>
<feature type="transmembrane region" description="Helical" evidence="6">
    <location>
        <begin position="289"/>
        <end position="307"/>
    </location>
</feature>
<dbReference type="CDD" id="cd17475">
    <property type="entry name" value="MFS_MT3072_like"/>
    <property type="match status" value="1"/>
</dbReference>
<evidence type="ECO:0000256" key="1">
    <source>
        <dbReference type="ARBA" id="ARBA00004651"/>
    </source>
</evidence>
<evidence type="ECO:0000256" key="6">
    <source>
        <dbReference type="SAM" id="Phobius"/>
    </source>
</evidence>
<evidence type="ECO:0000256" key="4">
    <source>
        <dbReference type="ARBA" id="ARBA00022989"/>
    </source>
</evidence>
<feature type="transmembrane region" description="Helical" evidence="6">
    <location>
        <begin position="54"/>
        <end position="74"/>
    </location>
</feature>
<evidence type="ECO:0000256" key="3">
    <source>
        <dbReference type="ARBA" id="ARBA00022692"/>
    </source>
</evidence>
<dbReference type="Proteomes" id="UP000503088">
    <property type="component" value="Chromosome"/>
</dbReference>
<evidence type="ECO:0000313" key="8">
    <source>
        <dbReference type="EMBL" id="QKG84415.1"/>
    </source>
</evidence>
<feature type="transmembrane region" description="Helical" evidence="6">
    <location>
        <begin position="219"/>
        <end position="244"/>
    </location>
</feature>
<dbReference type="InterPro" id="IPR020846">
    <property type="entry name" value="MFS_dom"/>
</dbReference>
<protein>
    <submittedName>
        <fullName evidence="8">MFS transporter</fullName>
    </submittedName>
</protein>
<dbReference type="KEGG" id="kpul:GXN76_07935"/>
<gene>
    <name evidence="8" type="ORF">GXN76_07935</name>
</gene>
<keyword evidence="4 6" id="KW-1133">Transmembrane helix</keyword>
<feature type="transmembrane region" description="Helical" evidence="6">
    <location>
        <begin position="141"/>
        <end position="162"/>
    </location>
</feature>
<dbReference type="SUPFAM" id="SSF103473">
    <property type="entry name" value="MFS general substrate transporter"/>
    <property type="match status" value="1"/>
</dbReference>
<name>A0A7D4BHC6_9BACL</name>
<keyword evidence="2" id="KW-0813">Transport</keyword>
<evidence type="ECO:0000259" key="7">
    <source>
        <dbReference type="PROSITE" id="PS50850"/>
    </source>
</evidence>
<dbReference type="GO" id="GO:0005886">
    <property type="term" value="C:plasma membrane"/>
    <property type="evidence" value="ECO:0007669"/>
    <property type="project" value="UniProtKB-SubCell"/>
</dbReference>
<keyword evidence="3 6" id="KW-0812">Transmembrane</keyword>
<feature type="transmembrane region" description="Helical" evidence="6">
    <location>
        <begin position="256"/>
        <end position="277"/>
    </location>
</feature>
<feature type="transmembrane region" description="Helical" evidence="6">
    <location>
        <begin position="379"/>
        <end position="398"/>
    </location>
</feature>
<feature type="transmembrane region" description="Helical" evidence="6">
    <location>
        <begin position="12"/>
        <end position="34"/>
    </location>
</feature>
<comment type="subcellular location">
    <subcellularLocation>
        <location evidence="1">Cell membrane</location>
        <topology evidence="1">Multi-pass membrane protein</topology>
    </subcellularLocation>
</comment>
<feature type="transmembrane region" description="Helical" evidence="6">
    <location>
        <begin position="351"/>
        <end position="373"/>
    </location>
</feature>
<dbReference type="GO" id="GO:0022857">
    <property type="term" value="F:transmembrane transporter activity"/>
    <property type="evidence" value="ECO:0007669"/>
    <property type="project" value="InterPro"/>
</dbReference>
<feature type="transmembrane region" description="Helical" evidence="6">
    <location>
        <begin position="81"/>
        <end position="97"/>
    </location>
</feature>
<dbReference type="PANTHER" id="PTHR23527">
    <property type="entry name" value="BLL3282 PROTEIN"/>
    <property type="match status" value="1"/>
</dbReference>
<dbReference type="InterPro" id="IPR011701">
    <property type="entry name" value="MFS"/>
</dbReference>
<dbReference type="EMBL" id="CP048104">
    <property type="protein sequence ID" value="QKG84415.1"/>
    <property type="molecule type" value="Genomic_DNA"/>
</dbReference>
<evidence type="ECO:0000256" key="5">
    <source>
        <dbReference type="ARBA" id="ARBA00023136"/>
    </source>
</evidence>
<dbReference type="InterPro" id="IPR036259">
    <property type="entry name" value="MFS_trans_sf"/>
</dbReference>
<dbReference type="AlphaFoldDB" id="A0A7D4BHC6"/>
<accession>A0A7D4BHC6</accession>
<dbReference type="PANTHER" id="PTHR23527:SF1">
    <property type="entry name" value="BLL3282 PROTEIN"/>
    <property type="match status" value="1"/>
</dbReference>